<reference evidence="1" key="2">
    <citation type="journal article" date="2022" name="Microbiol. Resour. Announc.">
        <title>Metagenome Sequencing to Explore Phylogenomics of Terrestrial Cyanobacteria.</title>
        <authorList>
            <person name="Ward R.D."/>
            <person name="Stajich J.E."/>
            <person name="Johansen J.R."/>
            <person name="Huntemann M."/>
            <person name="Clum A."/>
            <person name="Foster B."/>
            <person name="Foster B."/>
            <person name="Roux S."/>
            <person name="Palaniappan K."/>
            <person name="Varghese N."/>
            <person name="Mukherjee S."/>
            <person name="Reddy T.B.K."/>
            <person name="Daum C."/>
            <person name="Copeland A."/>
            <person name="Chen I.A."/>
            <person name="Ivanova N.N."/>
            <person name="Kyrpides N.C."/>
            <person name="Shapiro N."/>
            <person name="Eloe-Fadrosh E.A."/>
            <person name="Pietrasiak N."/>
        </authorList>
    </citation>
    <scope>NUCLEOTIDE SEQUENCE</scope>
    <source>
        <strain evidence="1">CPER-KK1</strain>
    </source>
</reference>
<accession>A0A951PI58</accession>
<organism evidence="1 2">
    <name type="scientific">Symplocastrum torsivum CPER-KK1</name>
    <dbReference type="NCBI Taxonomy" id="450513"/>
    <lineage>
        <taxon>Bacteria</taxon>
        <taxon>Bacillati</taxon>
        <taxon>Cyanobacteriota</taxon>
        <taxon>Cyanophyceae</taxon>
        <taxon>Oscillatoriophycideae</taxon>
        <taxon>Oscillatoriales</taxon>
        <taxon>Microcoleaceae</taxon>
        <taxon>Symplocastrum</taxon>
    </lineage>
</organism>
<dbReference type="AlphaFoldDB" id="A0A951PI58"/>
<dbReference type="EMBL" id="JAHHIF010000007">
    <property type="protein sequence ID" value="MBW4544131.1"/>
    <property type="molecule type" value="Genomic_DNA"/>
</dbReference>
<proteinExistence type="predicted"/>
<comment type="caution">
    <text evidence="1">The sequence shown here is derived from an EMBL/GenBank/DDBJ whole genome shotgun (WGS) entry which is preliminary data.</text>
</comment>
<gene>
    <name evidence="1" type="ORF">KME25_06775</name>
</gene>
<dbReference type="Proteomes" id="UP000753908">
    <property type="component" value="Unassembled WGS sequence"/>
</dbReference>
<evidence type="ECO:0000313" key="2">
    <source>
        <dbReference type="Proteomes" id="UP000753908"/>
    </source>
</evidence>
<protein>
    <submittedName>
        <fullName evidence="1">Uncharacterized protein</fullName>
    </submittedName>
</protein>
<sequence>MDFIDEVRALAAKTTGLLEHIKTEAAVRTALVEPFIRALELLLLLMGLSIGSMLI</sequence>
<name>A0A951PI58_9CYAN</name>
<reference evidence="1" key="1">
    <citation type="submission" date="2021-05" db="EMBL/GenBank/DDBJ databases">
        <authorList>
            <person name="Pietrasiak N."/>
            <person name="Ward R."/>
            <person name="Stajich J.E."/>
            <person name="Kurbessoian T."/>
        </authorList>
    </citation>
    <scope>NUCLEOTIDE SEQUENCE</scope>
    <source>
        <strain evidence="1">CPER-KK1</strain>
    </source>
</reference>
<evidence type="ECO:0000313" key="1">
    <source>
        <dbReference type="EMBL" id="MBW4544131.1"/>
    </source>
</evidence>